<dbReference type="STRING" id="1214573.A0A0G2F7P8"/>
<evidence type="ECO:0000313" key="2">
    <source>
        <dbReference type="EMBL" id="KKY30239.1"/>
    </source>
</evidence>
<name>A0A0G2F7P8_9PEZI</name>
<feature type="compositionally biased region" description="Acidic residues" evidence="1">
    <location>
        <begin position="1466"/>
        <end position="1516"/>
    </location>
</feature>
<feature type="compositionally biased region" description="Polar residues" evidence="1">
    <location>
        <begin position="1350"/>
        <end position="1359"/>
    </location>
</feature>
<feature type="region of interest" description="Disordered" evidence="1">
    <location>
        <begin position="1349"/>
        <end position="1516"/>
    </location>
</feature>
<feature type="region of interest" description="Disordered" evidence="1">
    <location>
        <begin position="898"/>
        <end position="921"/>
    </location>
</feature>
<sequence length="1516" mass="166145">MNFFSWGRGGDDAPAPEAAGPAPPAGADAGADADAGQRPRPAPLDLGNRPVDDAAKWAASRARWNLAIKPNDPAFVEQKAVFERALEPGSGKSIEETLREHFSNYEVHKFSGWADRTREPDLHTQQRRDAENYNTLLTRPPWDQEAPKAFLAFKMAMLYFGFSVEPMRMNDFFRLPPGSGLFGLDDGDGDLDDQRTFVPEEMRPLRFLNRYNKRCYGADNGHMMPDPTFEMYYGLPFQPPEGQQHGNGGAATGAQVDMRIRGRGLGEDQDEDREDDSMGDGSVDGASFCSDSLLPDAPDVDLGGDGDGRFLSLRGGAGGPGSESKTYVLSFSGLAPCDINYAGGFYAAVDSALVLGSRLDVQITVALMRVMPGQWGEVLQLERGALGHEESETKLHGRLLAAYHRARHASAEASLVFFVCHSSKDGALLELQENGQAVSTVGLPHNTPEVFRFSTTGSRGMSTAYLWVPQDVTENTASNLYAEWFKTVLRVASGPHVLAGKLGRPSAQLPRGPCKVQVGNISPSFHHQSPLPREVWEAIVRRGRQGGSQVQFGLSFASVDDQAFAQVPGYYPPAPAAAAALDTAAVFRLAWESVPADDRASVTRMVIRRPGNHATAVFECNKGSVDLTSVAGAAAEGRLRDWLKRKYFFNIVPQWEEYEATVPGPNGGHSTFTLPRNEGWSLARSRLLAGLSNAGWQAGDSLAGSYVLRIDQRTAAGQGAGALLQRNRIAWDMEMGAGQHGNAMWRDFKAELSVKRLNVSLQHKVSHDGGPVPVPENSLRPEERGLAWQRWGCNRPSVNVDTGEPVHESTETQTETQSPTTRAHDHDHGHDHDHQHQHQHQHQHHQNANTHNGQPTQGQGILHQGVPQLGAGVDIFQSGKYYREKSFATPLSVQVGDQKPRFPINAPPIEHIRRPRGPDGIESDSMPIVGTQIMTPTEQRTLQQALFQMRSIALNRAQQCPHKGCTAFFPVGPDSMAAFHAHLDAKHIGTHCPFCDETLFKHWSATDRQKHFVDNHSEYFTAKGDLLREALLAEKTKSKGTVHRREEQYNFCPRCGRNHQLLGSKADRVHHDNACFPGNEATVPSAQYCRRCGEPDNVGARSGSGRSRQRQQHQCAAAAAATDPARPAPASAVFCQHCALECHQLPVSYARRHLLNCKALASKPDSWCPWCGVDLKSGPRAVRLKHLATCALKPASGQNPVCTDSGIPFDSPRDHKARRLRHGLSDLGAGNRKNRLAVPPKCPVGGCGTDLTSWNAQGLYYHFRSHPENVLDECGGLKSCPFCNCNFAMRGFHLSWEKQQHLDDHIKERAARVLSDELIGSNPDRESSAVVNAFATRDDDDLDQKAEIQELSTENSRLSESVKRLADENRQFRDAQRKSTEKHTHEPLSPSSPSVAPRRAARASRLSSGGGTDAPVPKRKDGAGQDLTAPPAKKSRVVHHGPSTTTVPGFASGRPVLRSAPSASEDWGEEKEEEDDDDDDELALELDVDTEEGIIDDNDLDEDLEDVDDDYDELAD</sequence>
<organism evidence="2 3">
    <name type="scientific">Diaporthe ampelina</name>
    <dbReference type="NCBI Taxonomy" id="1214573"/>
    <lineage>
        <taxon>Eukaryota</taxon>
        <taxon>Fungi</taxon>
        <taxon>Dikarya</taxon>
        <taxon>Ascomycota</taxon>
        <taxon>Pezizomycotina</taxon>
        <taxon>Sordariomycetes</taxon>
        <taxon>Sordariomycetidae</taxon>
        <taxon>Diaporthales</taxon>
        <taxon>Diaporthaceae</taxon>
        <taxon>Diaporthe</taxon>
    </lineage>
</organism>
<dbReference type="EMBL" id="LCUC01000513">
    <property type="protein sequence ID" value="KKY30239.1"/>
    <property type="molecule type" value="Genomic_DNA"/>
</dbReference>
<reference evidence="2 3" key="2">
    <citation type="submission" date="2015-05" db="EMBL/GenBank/DDBJ databases">
        <authorList>
            <person name="Morales-Cruz A."/>
            <person name="Amrine K.C."/>
            <person name="Cantu D."/>
        </authorList>
    </citation>
    <scope>NUCLEOTIDE SEQUENCE [LARGE SCALE GENOMIC DNA]</scope>
    <source>
        <strain evidence="2">DA912</strain>
    </source>
</reference>
<feature type="compositionally biased region" description="Low complexity" evidence="1">
    <location>
        <begin position="811"/>
        <end position="821"/>
    </location>
</feature>
<comment type="caution">
    <text evidence="2">The sequence shown here is derived from an EMBL/GenBank/DDBJ whole genome shotgun (WGS) entry which is preliminary data.</text>
</comment>
<feature type="compositionally biased region" description="Basic and acidic residues" evidence="1">
    <location>
        <begin position="910"/>
        <end position="919"/>
    </location>
</feature>
<feature type="compositionally biased region" description="Low complexity" evidence="1">
    <location>
        <begin position="12"/>
        <end position="36"/>
    </location>
</feature>
<reference evidence="2 3" key="1">
    <citation type="submission" date="2015-05" db="EMBL/GenBank/DDBJ databases">
        <title>Distinctive expansion of gene families associated with plant cell wall degradation and secondary metabolism in the genomes of grapevine trunk pathogens.</title>
        <authorList>
            <person name="Lawrence D.P."/>
            <person name="Travadon R."/>
            <person name="Rolshausen P.E."/>
            <person name="Baumgartner K."/>
        </authorList>
    </citation>
    <scope>NUCLEOTIDE SEQUENCE [LARGE SCALE GENOMIC DNA]</scope>
    <source>
        <strain evidence="2">DA912</strain>
    </source>
</reference>
<feature type="compositionally biased region" description="Basic and acidic residues" evidence="1">
    <location>
        <begin position="1360"/>
        <end position="1386"/>
    </location>
</feature>
<dbReference type="OrthoDB" id="4850289at2759"/>
<feature type="region of interest" description="Disordered" evidence="1">
    <location>
        <begin position="265"/>
        <end position="285"/>
    </location>
</feature>
<gene>
    <name evidence="2" type="ORF">UCDDA912_g09837</name>
</gene>
<feature type="compositionally biased region" description="Polar residues" evidence="1">
    <location>
        <begin position="847"/>
        <end position="859"/>
    </location>
</feature>
<accession>A0A0G2F7P8</accession>
<proteinExistence type="predicted"/>
<feature type="region of interest" description="Disordered" evidence="1">
    <location>
        <begin position="1"/>
        <end position="50"/>
    </location>
</feature>
<evidence type="ECO:0000256" key="1">
    <source>
        <dbReference type="SAM" id="MobiDB-lite"/>
    </source>
</evidence>
<protein>
    <submittedName>
        <fullName evidence="2">Uncharacterized protein</fullName>
    </submittedName>
</protein>
<feature type="compositionally biased region" description="Low complexity" evidence="1">
    <location>
        <begin position="1387"/>
        <end position="1407"/>
    </location>
</feature>
<feature type="compositionally biased region" description="Acidic residues" evidence="1">
    <location>
        <begin position="267"/>
        <end position="278"/>
    </location>
</feature>
<keyword evidence="3" id="KW-1185">Reference proteome</keyword>
<dbReference type="Proteomes" id="UP000034680">
    <property type="component" value="Unassembled WGS sequence"/>
</dbReference>
<evidence type="ECO:0000313" key="3">
    <source>
        <dbReference type="Proteomes" id="UP000034680"/>
    </source>
</evidence>
<feature type="compositionally biased region" description="Basic and acidic residues" evidence="1">
    <location>
        <begin position="822"/>
        <end position="836"/>
    </location>
</feature>
<feature type="region of interest" description="Disordered" evidence="1">
    <location>
        <begin position="794"/>
        <end position="864"/>
    </location>
</feature>